<dbReference type="PROSITE" id="PS51257">
    <property type="entry name" value="PROKAR_LIPOPROTEIN"/>
    <property type="match status" value="1"/>
</dbReference>
<accession>A0ABW5CW45</accession>
<evidence type="ECO:0000313" key="6">
    <source>
        <dbReference type="EMBL" id="MFD2246691.1"/>
    </source>
</evidence>
<dbReference type="Pfam" id="PF06835">
    <property type="entry name" value="LptC"/>
    <property type="match status" value="1"/>
</dbReference>
<evidence type="ECO:0000256" key="4">
    <source>
        <dbReference type="ARBA" id="ARBA00022989"/>
    </source>
</evidence>
<dbReference type="NCBIfam" id="TIGR04409">
    <property type="entry name" value="LptC_YrbK"/>
    <property type="match status" value="1"/>
</dbReference>
<evidence type="ECO:0000256" key="5">
    <source>
        <dbReference type="ARBA" id="ARBA00023136"/>
    </source>
</evidence>
<keyword evidence="3" id="KW-0812">Transmembrane</keyword>
<gene>
    <name evidence="6" type="primary">lptC</name>
    <name evidence="6" type="ORF">ACFSKP_10535</name>
</gene>
<dbReference type="PANTHER" id="PTHR37481:SF1">
    <property type="entry name" value="LIPOPOLYSACCHARIDE EXPORT SYSTEM PROTEIN LPTC"/>
    <property type="match status" value="1"/>
</dbReference>
<evidence type="ECO:0000256" key="2">
    <source>
        <dbReference type="ARBA" id="ARBA00022519"/>
    </source>
</evidence>
<evidence type="ECO:0000256" key="1">
    <source>
        <dbReference type="ARBA" id="ARBA00022475"/>
    </source>
</evidence>
<dbReference type="InterPro" id="IPR052363">
    <property type="entry name" value="LPS_export_LptC"/>
</dbReference>
<keyword evidence="4" id="KW-1133">Transmembrane helix</keyword>
<dbReference type="RefSeq" id="WP_250428470.1">
    <property type="nucleotide sequence ID" value="NZ_JALPRR010000001.1"/>
</dbReference>
<proteinExistence type="predicted"/>
<protein>
    <submittedName>
        <fullName evidence="6">LPS export ABC transporter periplasmic protein LptC</fullName>
    </submittedName>
</protein>
<evidence type="ECO:0000256" key="3">
    <source>
        <dbReference type="ARBA" id="ARBA00022692"/>
    </source>
</evidence>
<dbReference type="Proteomes" id="UP001597374">
    <property type="component" value="Unassembled WGS sequence"/>
</dbReference>
<reference evidence="7" key="1">
    <citation type="journal article" date="2019" name="Int. J. Syst. Evol. Microbiol.">
        <title>The Global Catalogue of Microorganisms (GCM) 10K type strain sequencing project: providing services to taxonomists for standard genome sequencing and annotation.</title>
        <authorList>
            <consortium name="The Broad Institute Genomics Platform"/>
            <consortium name="The Broad Institute Genome Sequencing Center for Infectious Disease"/>
            <person name="Wu L."/>
            <person name="Ma J."/>
        </authorList>
    </citation>
    <scope>NUCLEOTIDE SEQUENCE [LARGE SCALE GENOMIC DNA]</scope>
    <source>
        <strain evidence="7">CGMCC 4.1782</strain>
    </source>
</reference>
<sequence>MLKAWMWGIMVAVVVLGTACNEDLKDPDKDKKYSGPLIENNNVITLFSDSAKLVIKLQAPVQQEFENGDGVFPKGLFVEFYEKPGPVSSTLKANYGKQQRDKDLYLVRGNVVVENLTKKEKLETEELYWNKRKAEIYTDKFVKITTAEEVLMGQGLRANQDFSQYRILKPTGIINLKEE</sequence>
<name>A0ABW5CW45_9BACT</name>
<organism evidence="6 7">
    <name type="scientific">Pontibacter ruber</name>
    <dbReference type="NCBI Taxonomy" id="1343895"/>
    <lineage>
        <taxon>Bacteria</taxon>
        <taxon>Pseudomonadati</taxon>
        <taxon>Bacteroidota</taxon>
        <taxon>Cytophagia</taxon>
        <taxon>Cytophagales</taxon>
        <taxon>Hymenobacteraceae</taxon>
        <taxon>Pontibacter</taxon>
    </lineage>
</organism>
<dbReference type="InterPro" id="IPR010664">
    <property type="entry name" value="LipoPS_assembly_LptC-rel"/>
</dbReference>
<dbReference type="InterPro" id="IPR026265">
    <property type="entry name" value="LptC"/>
</dbReference>
<keyword evidence="2" id="KW-0997">Cell inner membrane</keyword>
<dbReference type="EMBL" id="JBHUIM010000001">
    <property type="protein sequence ID" value="MFD2246691.1"/>
    <property type="molecule type" value="Genomic_DNA"/>
</dbReference>
<comment type="caution">
    <text evidence="6">The sequence shown here is derived from an EMBL/GenBank/DDBJ whole genome shotgun (WGS) entry which is preliminary data.</text>
</comment>
<keyword evidence="1" id="KW-1003">Cell membrane</keyword>
<keyword evidence="7" id="KW-1185">Reference proteome</keyword>
<dbReference type="Gene3D" id="2.60.450.10">
    <property type="entry name" value="Lipopolysaccharide (LPS) transport protein A like domain"/>
    <property type="match status" value="1"/>
</dbReference>
<evidence type="ECO:0000313" key="7">
    <source>
        <dbReference type="Proteomes" id="UP001597374"/>
    </source>
</evidence>
<keyword evidence="5" id="KW-0472">Membrane</keyword>
<dbReference type="PANTHER" id="PTHR37481">
    <property type="entry name" value="LIPOPOLYSACCHARIDE EXPORT SYSTEM PROTEIN LPTC"/>
    <property type="match status" value="1"/>
</dbReference>